<gene>
    <name evidence="2" type="ORF">MIMGU_mgv1a026395mg</name>
</gene>
<dbReference type="InterPro" id="IPR057192">
    <property type="entry name" value="DUF7870"/>
</dbReference>
<dbReference type="eggNOG" id="ENOG502QQXS">
    <property type="taxonomic scope" value="Eukaryota"/>
</dbReference>
<protein>
    <recommendedName>
        <fullName evidence="1">DUF7870 domain-containing protein</fullName>
    </recommendedName>
</protein>
<organism evidence="2 3">
    <name type="scientific">Erythranthe guttata</name>
    <name type="common">Yellow monkey flower</name>
    <name type="synonym">Mimulus guttatus</name>
    <dbReference type="NCBI Taxonomy" id="4155"/>
    <lineage>
        <taxon>Eukaryota</taxon>
        <taxon>Viridiplantae</taxon>
        <taxon>Streptophyta</taxon>
        <taxon>Embryophyta</taxon>
        <taxon>Tracheophyta</taxon>
        <taxon>Spermatophyta</taxon>
        <taxon>Magnoliopsida</taxon>
        <taxon>eudicotyledons</taxon>
        <taxon>Gunneridae</taxon>
        <taxon>Pentapetalae</taxon>
        <taxon>asterids</taxon>
        <taxon>lamiids</taxon>
        <taxon>Lamiales</taxon>
        <taxon>Phrymaceae</taxon>
        <taxon>Erythranthe</taxon>
    </lineage>
</organism>
<dbReference type="Proteomes" id="UP000030748">
    <property type="component" value="Unassembled WGS sequence"/>
</dbReference>
<dbReference type="PANTHER" id="PTHR44843">
    <property type="entry name" value="METHYLTRANSFERASE"/>
    <property type="match status" value="1"/>
</dbReference>
<dbReference type="Pfam" id="PF25276">
    <property type="entry name" value="DUF7870"/>
    <property type="match status" value="2"/>
</dbReference>
<evidence type="ECO:0000313" key="3">
    <source>
        <dbReference type="Proteomes" id="UP000030748"/>
    </source>
</evidence>
<evidence type="ECO:0000259" key="1">
    <source>
        <dbReference type="Pfam" id="PF25276"/>
    </source>
</evidence>
<sequence>DRLYTTTRYLRTGLRQQTECTTADGDKRHLIRNLEPLISKEPLEIWEGLGKEEKTIKYLPSMIDLSRKKGRFIYIDLGAREYDSSIGSWFVKQYPKQNKKFEIYAVEADKAFHKQYESRKGITLLPFAAWIKNETVVFGSKPIVVKDKVWRMRPFGRIEGQKAQDDELAAVTKVEAFDFVDWLERMVGPDDFVVVKMDVEGTEIVLIDELVRRGAICLIDELFMECHFDRYVKCCSGERINRFNYSYNQCYSLFDDLRNMGCVVHQWW</sequence>
<dbReference type="EMBL" id="KI632098">
    <property type="protein sequence ID" value="EYU25039.1"/>
    <property type="molecule type" value="Genomic_DNA"/>
</dbReference>
<feature type="non-terminal residue" evidence="2">
    <location>
        <position position="1"/>
    </location>
</feature>
<feature type="domain" description="DUF7870" evidence="1">
    <location>
        <begin position="167"/>
        <end position="268"/>
    </location>
</feature>
<dbReference type="AlphaFoldDB" id="A0A022QBQ1"/>
<dbReference type="PANTHER" id="PTHR44843:SF13">
    <property type="entry name" value="METHYLTRANSFERASE FKBM DOMAIN-CONTAINING PROTEIN"/>
    <property type="match status" value="1"/>
</dbReference>
<feature type="domain" description="DUF7870" evidence="1">
    <location>
        <begin position="32"/>
        <end position="133"/>
    </location>
</feature>
<dbReference type="InterPro" id="IPR029063">
    <property type="entry name" value="SAM-dependent_MTases_sf"/>
</dbReference>
<proteinExistence type="predicted"/>
<accession>A0A022QBQ1</accession>
<dbReference type="SUPFAM" id="SSF53335">
    <property type="entry name" value="S-adenosyl-L-methionine-dependent methyltransferases"/>
    <property type="match status" value="1"/>
</dbReference>
<reference evidence="2 3" key="1">
    <citation type="journal article" date="2013" name="Proc. Natl. Acad. Sci. U.S.A.">
        <title>Fine-scale variation in meiotic recombination in Mimulus inferred from population shotgun sequencing.</title>
        <authorList>
            <person name="Hellsten U."/>
            <person name="Wright K.M."/>
            <person name="Jenkins J."/>
            <person name="Shu S."/>
            <person name="Yuan Y."/>
            <person name="Wessler S.R."/>
            <person name="Schmutz J."/>
            <person name="Willis J.H."/>
            <person name="Rokhsar D.S."/>
        </authorList>
    </citation>
    <scope>NUCLEOTIDE SEQUENCE [LARGE SCALE GENOMIC DNA]</scope>
    <source>
        <strain evidence="3">cv. DUN x IM62</strain>
    </source>
</reference>
<evidence type="ECO:0000313" key="2">
    <source>
        <dbReference type="EMBL" id="EYU25039.1"/>
    </source>
</evidence>
<dbReference type="Gene3D" id="3.40.50.150">
    <property type="entry name" value="Vaccinia Virus protein VP39"/>
    <property type="match status" value="1"/>
</dbReference>
<dbReference type="STRING" id="4155.A0A022QBQ1"/>
<name>A0A022QBQ1_ERYGU</name>
<keyword evidence="3" id="KW-1185">Reference proteome</keyword>